<name>A0A1Q8X7B4_9ACTO</name>
<keyword evidence="2" id="KW-1133">Transmembrane helix</keyword>
<feature type="region of interest" description="Disordered" evidence="1">
    <location>
        <begin position="158"/>
        <end position="186"/>
    </location>
</feature>
<dbReference type="PANTHER" id="PTHR34700">
    <property type="entry name" value="POTASSIUM BINDING PROTEIN KBP"/>
    <property type="match status" value="1"/>
</dbReference>
<feature type="transmembrane region" description="Helical" evidence="2">
    <location>
        <begin position="31"/>
        <end position="54"/>
    </location>
</feature>
<dbReference type="PANTHER" id="PTHR34700:SF4">
    <property type="entry name" value="PHAGE-LIKE ELEMENT PBSX PROTEIN XKDP"/>
    <property type="match status" value="1"/>
</dbReference>
<evidence type="ECO:0000256" key="2">
    <source>
        <dbReference type="SAM" id="Phobius"/>
    </source>
</evidence>
<evidence type="ECO:0000313" key="4">
    <source>
        <dbReference type="Proteomes" id="UP000186769"/>
    </source>
</evidence>
<reference evidence="3 4" key="1">
    <citation type="submission" date="2016-12" db="EMBL/GenBank/DDBJ databases">
        <title>Genomic comparison of strains in the 'Actinomyces naeslundii' group.</title>
        <authorList>
            <person name="Mughal S.R."/>
            <person name="Do T."/>
            <person name="Gilbert S.C."/>
            <person name="Witherden E.A."/>
            <person name="Didelot X."/>
            <person name="Beighton D."/>
        </authorList>
    </citation>
    <scope>NUCLEOTIDE SEQUENCE [LARGE SCALE GENOMIC DNA]</scope>
    <source>
        <strain evidence="3 4">G53E</strain>
    </source>
</reference>
<comment type="caution">
    <text evidence="3">The sequence shown here is derived from an EMBL/GenBank/DDBJ whole genome shotgun (WGS) entry which is preliminary data.</text>
</comment>
<dbReference type="EMBL" id="MSKW01000016">
    <property type="protein sequence ID" value="OLO76176.1"/>
    <property type="molecule type" value="Genomic_DNA"/>
</dbReference>
<organism evidence="3 4">
    <name type="scientific">Actinomyces oris</name>
    <dbReference type="NCBI Taxonomy" id="544580"/>
    <lineage>
        <taxon>Bacteria</taxon>
        <taxon>Bacillati</taxon>
        <taxon>Actinomycetota</taxon>
        <taxon>Actinomycetes</taxon>
        <taxon>Actinomycetales</taxon>
        <taxon>Actinomycetaceae</taxon>
        <taxon>Actinomyces</taxon>
    </lineage>
</organism>
<gene>
    <name evidence="3" type="ORF">BKH15_08430</name>
</gene>
<feature type="compositionally biased region" description="Low complexity" evidence="1">
    <location>
        <begin position="158"/>
        <end position="173"/>
    </location>
</feature>
<dbReference type="Proteomes" id="UP000186769">
    <property type="component" value="Unassembled WGS sequence"/>
</dbReference>
<dbReference type="RefSeq" id="WP_075414941.1">
    <property type="nucleotide sequence ID" value="NZ_MSKW01000016.1"/>
</dbReference>
<feature type="transmembrane region" description="Helical" evidence="2">
    <location>
        <begin position="74"/>
        <end position="96"/>
    </location>
</feature>
<keyword evidence="2" id="KW-0472">Membrane</keyword>
<feature type="region of interest" description="Disordered" evidence="1">
    <location>
        <begin position="1"/>
        <end position="22"/>
    </location>
</feature>
<evidence type="ECO:0000256" key="1">
    <source>
        <dbReference type="SAM" id="MobiDB-lite"/>
    </source>
</evidence>
<keyword evidence="2" id="KW-0812">Transmembrane</keyword>
<dbReference type="InterPro" id="IPR052196">
    <property type="entry name" value="Bact_Kbp"/>
</dbReference>
<proteinExistence type="predicted"/>
<evidence type="ECO:0000313" key="3">
    <source>
        <dbReference type="EMBL" id="OLO76176.1"/>
    </source>
</evidence>
<dbReference type="AlphaFoldDB" id="A0A1Q8X7B4"/>
<feature type="compositionally biased region" description="Polar residues" evidence="1">
    <location>
        <begin position="174"/>
        <end position="186"/>
    </location>
</feature>
<protein>
    <recommendedName>
        <fullName evidence="5">Bacterial transcriptional activator domain-containing protein</fullName>
    </recommendedName>
</protein>
<feature type="transmembrane region" description="Helical" evidence="2">
    <location>
        <begin position="124"/>
        <end position="146"/>
    </location>
</feature>
<evidence type="ECO:0008006" key="5">
    <source>
        <dbReference type="Google" id="ProtNLM"/>
    </source>
</evidence>
<sequence>MSRAARRAQAAGPERFRSPVRSTRPPVWKSLLAALLLILVIIGLPVLLLATVGLPPIPTELGLDTLTQAISVDALLGVLTWVIWLAWMQFTFCTLVETVSAIRGRSVPGHVPFSGGVQAVARRLVASVLLLGAVSGPLAAAAAPVVEEPTPAVAAAQDSARAATRTTDASGASITSGTVAQNPDGSQQMRYMVGGVEIDPALGSQLVGQRVYVVQPPEGRYHDNLWDIAERNLGDGRAYTRIYDLNAGRVQPDGGSLELARLIQPGWLMVMPEEAASVPRVEAVPVAPAPATPAPATPNPEEARSGGVSIDQGVASTLRDVPPVQMPAVGALLAASLVSVLVRRRRQLSGGAFDEGSGELERLLRVGADERRAQRLNAILRSLDSIPGSPRPYAVAIDDDACYLRLAQAVPEAPAPWRVQEEGLTWVMRAGREPAPTPNGSLLPGLVTVGRIASGADILIDLAFADGEVAVTGDPAMAAEVVTAFALELCTNSWSQDAVVVGAGLPTALREVAGGRIQTPEALLASNPLPGRADVITGRRPGAATTFVLVGNGEATPSLPPGGDYAVVRAGSDGRARWTIDVDASGTARIDQLGIAVRATRATENEVLGLAHLFGPTQVTDDGTRPPIPDPPMPPMMTAALRTADVRIQVLGQTLVEAAGAVEPERRSILTEAAICVALHPEGIRPAVLGTMLWPLGATADVVAGTVERLRAWLGHDAQGLPHLREDAEGRLVMGPGVVVDWDVLRSLLASSRGCPPQREVELLVEALRLVRGPMVAGAEEGRYTWMARVRAAHQYNALVVDAAHRVVELTGDTDPDGAGMAIATGLAVVDLDQGLWRDRLRLAARRGRGELEREVHGLLSAAGADDLAQVDPATAALVEDLAPGLSVARRPA</sequence>
<accession>A0A1Q8X7B4</accession>